<dbReference type="SUPFAM" id="SSF55874">
    <property type="entry name" value="ATPase domain of HSP90 chaperone/DNA topoisomerase II/histidine kinase"/>
    <property type="match status" value="1"/>
</dbReference>
<dbReference type="InterPro" id="IPR036890">
    <property type="entry name" value="HATPase_C_sf"/>
</dbReference>
<dbReference type="EMBL" id="FTOM01000002">
    <property type="protein sequence ID" value="SIS63569.1"/>
    <property type="molecule type" value="Genomic_DNA"/>
</dbReference>
<reference evidence="5" key="1">
    <citation type="submission" date="2017-01" db="EMBL/GenBank/DDBJ databases">
        <authorList>
            <person name="Varghese N."/>
            <person name="Submissions S."/>
        </authorList>
    </citation>
    <scope>NUCLEOTIDE SEQUENCE [LARGE SCALE GENOMIC DNA]</scope>
    <source>
        <strain evidence="5">DSM 18714</strain>
    </source>
</reference>
<dbReference type="Pfam" id="PF13581">
    <property type="entry name" value="HATPase_c_2"/>
    <property type="match status" value="1"/>
</dbReference>
<evidence type="ECO:0000256" key="2">
    <source>
        <dbReference type="SAM" id="MobiDB-lite"/>
    </source>
</evidence>
<keyword evidence="5" id="KW-1185">Reference proteome</keyword>
<protein>
    <submittedName>
        <fullName evidence="4">Serine/threonine-protein kinase RsbW</fullName>
    </submittedName>
</protein>
<accession>A0A1N7KPM6</accession>
<feature type="domain" description="Histidine kinase/HSP90-like ATPase" evidence="3">
    <location>
        <begin position="46"/>
        <end position="166"/>
    </location>
</feature>
<dbReference type="Proteomes" id="UP000186098">
    <property type="component" value="Unassembled WGS sequence"/>
</dbReference>
<keyword evidence="4" id="KW-0808">Transferase</keyword>
<organism evidence="4 5">
    <name type="scientific">Phaeovulum vinaykumarii</name>
    <dbReference type="NCBI Taxonomy" id="407234"/>
    <lineage>
        <taxon>Bacteria</taxon>
        <taxon>Pseudomonadati</taxon>
        <taxon>Pseudomonadota</taxon>
        <taxon>Alphaproteobacteria</taxon>
        <taxon>Rhodobacterales</taxon>
        <taxon>Paracoccaceae</taxon>
        <taxon>Phaeovulum</taxon>
    </lineage>
</organism>
<evidence type="ECO:0000259" key="3">
    <source>
        <dbReference type="Pfam" id="PF13581"/>
    </source>
</evidence>
<keyword evidence="4" id="KW-0418">Kinase</keyword>
<dbReference type="STRING" id="407234.SAMN05421795_10225"/>
<dbReference type="InterPro" id="IPR050267">
    <property type="entry name" value="Anti-sigma-factor_SerPK"/>
</dbReference>
<gene>
    <name evidence="4" type="ORF">SAMN05421795_10225</name>
</gene>
<dbReference type="OrthoDB" id="9792240at2"/>
<evidence type="ECO:0000256" key="1">
    <source>
        <dbReference type="ARBA" id="ARBA00022527"/>
    </source>
</evidence>
<dbReference type="InterPro" id="IPR003594">
    <property type="entry name" value="HATPase_dom"/>
</dbReference>
<feature type="region of interest" description="Disordered" evidence="2">
    <location>
        <begin position="1"/>
        <end position="31"/>
    </location>
</feature>
<sequence>MLAESSPMPRPRAAAETETPDPGRADRRPGAPQIFVHSCNADPLAVRDALAAAVARFVDQLSREEAGTLELVLAEVMNNIVEHSYGERHEGTITLSIVRDRRGLSCSVSDDGVPLPPICLDEPRLPSTDVAREHLPEGGFGWFLIRDMTRDLGYHRENGRNLLAFRLPLAAPAG</sequence>
<proteinExistence type="predicted"/>
<dbReference type="GO" id="GO:0004674">
    <property type="term" value="F:protein serine/threonine kinase activity"/>
    <property type="evidence" value="ECO:0007669"/>
    <property type="project" value="UniProtKB-KW"/>
</dbReference>
<dbReference type="Gene3D" id="3.30.565.10">
    <property type="entry name" value="Histidine kinase-like ATPase, C-terminal domain"/>
    <property type="match status" value="1"/>
</dbReference>
<dbReference type="PANTHER" id="PTHR35526">
    <property type="entry name" value="ANTI-SIGMA-F FACTOR RSBW-RELATED"/>
    <property type="match status" value="1"/>
</dbReference>
<dbReference type="AlphaFoldDB" id="A0A1N7KPM6"/>
<name>A0A1N7KPM6_9RHOB</name>
<keyword evidence="1" id="KW-0723">Serine/threonine-protein kinase</keyword>
<evidence type="ECO:0000313" key="4">
    <source>
        <dbReference type="EMBL" id="SIS63569.1"/>
    </source>
</evidence>
<evidence type="ECO:0000313" key="5">
    <source>
        <dbReference type="Proteomes" id="UP000186098"/>
    </source>
</evidence>
<dbReference type="CDD" id="cd16936">
    <property type="entry name" value="HATPase_RsbW-like"/>
    <property type="match status" value="1"/>
</dbReference>